<evidence type="ECO:0000313" key="1">
    <source>
        <dbReference type="EMBL" id="JAH11656.1"/>
    </source>
</evidence>
<dbReference type="EMBL" id="GBXM01096921">
    <property type="protein sequence ID" value="JAH11656.1"/>
    <property type="molecule type" value="Transcribed_RNA"/>
</dbReference>
<name>A0A0E9Q426_ANGAN</name>
<proteinExistence type="predicted"/>
<organism evidence="1">
    <name type="scientific">Anguilla anguilla</name>
    <name type="common">European freshwater eel</name>
    <name type="synonym">Muraena anguilla</name>
    <dbReference type="NCBI Taxonomy" id="7936"/>
    <lineage>
        <taxon>Eukaryota</taxon>
        <taxon>Metazoa</taxon>
        <taxon>Chordata</taxon>
        <taxon>Craniata</taxon>
        <taxon>Vertebrata</taxon>
        <taxon>Euteleostomi</taxon>
        <taxon>Actinopterygii</taxon>
        <taxon>Neopterygii</taxon>
        <taxon>Teleostei</taxon>
        <taxon>Anguilliformes</taxon>
        <taxon>Anguillidae</taxon>
        <taxon>Anguilla</taxon>
    </lineage>
</organism>
<reference evidence="1" key="2">
    <citation type="journal article" date="2015" name="Fish Shellfish Immunol.">
        <title>Early steps in the European eel (Anguilla anguilla)-Vibrio vulnificus interaction in the gills: Role of the RtxA13 toxin.</title>
        <authorList>
            <person name="Callol A."/>
            <person name="Pajuelo D."/>
            <person name="Ebbesson L."/>
            <person name="Teles M."/>
            <person name="MacKenzie S."/>
            <person name="Amaro C."/>
        </authorList>
    </citation>
    <scope>NUCLEOTIDE SEQUENCE</scope>
</reference>
<sequence>MSLILYLSHGLSKQQYTESDAQPLSSCSVNVNN</sequence>
<accession>A0A0E9Q426</accession>
<reference evidence="1" key="1">
    <citation type="submission" date="2014-11" db="EMBL/GenBank/DDBJ databases">
        <authorList>
            <person name="Amaro Gonzalez C."/>
        </authorList>
    </citation>
    <scope>NUCLEOTIDE SEQUENCE</scope>
</reference>
<protein>
    <submittedName>
        <fullName evidence="1">Uncharacterized protein</fullName>
    </submittedName>
</protein>
<dbReference type="AlphaFoldDB" id="A0A0E9Q426"/>